<evidence type="ECO:0000313" key="4">
    <source>
        <dbReference type="EMBL" id="PIA61698.1"/>
    </source>
</evidence>
<dbReference type="STRING" id="218851.A0A2G5F125"/>
<name>A0A2G5F125_AQUCA</name>
<keyword evidence="5" id="KW-1185">Reference proteome</keyword>
<dbReference type="EMBL" id="KZ305020">
    <property type="protein sequence ID" value="PIA61698.1"/>
    <property type="molecule type" value="Genomic_DNA"/>
</dbReference>
<dbReference type="FunCoup" id="A0A2G5F125">
    <property type="interactions" value="15"/>
</dbReference>
<sequence>MALTNLLLVALVTLIISDACFADGILGSKPNLEKPKLDQKPKLETPKSYVPDGKNLKPSSEKPKEEVKELYKTIGVQGTVSCRSGAKLVPLEGAMTRVTCCTINKNGYESAPFSILSKATDKKGYFIATLPISELQSKSKIYKCKTFLHSSPLKSCNVPTDINKGLSGALPFSSSHILTNNKMKLYDAGQFVYTSSTKLKVMDKGY</sequence>
<dbReference type="InParanoid" id="A0A2G5F125"/>
<keyword evidence="1 3" id="KW-0732">Signal</keyword>
<evidence type="ECO:0000256" key="1">
    <source>
        <dbReference type="ARBA" id="ARBA00022729"/>
    </source>
</evidence>
<dbReference type="PANTHER" id="PTHR33470:SF40">
    <property type="entry name" value="PROTEIN SEED AND ROOT HAIR PROTECTIVE PROTEIN"/>
    <property type="match status" value="1"/>
</dbReference>
<dbReference type="PANTHER" id="PTHR33470">
    <property type="entry name" value="OS01G0164075 PROTEIN"/>
    <property type="match status" value="1"/>
</dbReference>
<feature type="chain" id="PRO_5013740903" description="Pollen Ole e 1 allergen and extensin family protein" evidence="3">
    <location>
        <begin position="23"/>
        <end position="206"/>
    </location>
</feature>
<evidence type="ECO:0000256" key="2">
    <source>
        <dbReference type="SAM" id="MobiDB-lite"/>
    </source>
</evidence>
<gene>
    <name evidence="4" type="ORF">AQUCO_00300910v1</name>
</gene>
<reference evidence="4 5" key="1">
    <citation type="submission" date="2017-09" db="EMBL/GenBank/DDBJ databases">
        <title>WGS assembly of Aquilegia coerulea Goldsmith.</title>
        <authorList>
            <person name="Hodges S."/>
            <person name="Kramer E."/>
            <person name="Nordborg M."/>
            <person name="Tomkins J."/>
            <person name="Borevitz J."/>
            <person name="Derieg N."/>
            <person name="Yan J."/>
            <person name="Mihaltcheva S."/>
            <person name="Hayes R.D."/>
            <person name="Rokhsar D."/>
        </authorList>
    </citation>
    <scope>NUCLEOTIDE SEQUENCE [LARGE SCALE GENOMIC DNA]</scope>
    <source>
        <strain evidence="5">cv. Goldsmith</strain>
    </source>
</reference>
<feature type="region of interest" description="Disordered" evidence="2">
    <location>
        <begin position="33"/>
        <end position="64"/>
    </location>
</feature>
<dbReference type="AlphaFoldDB" id="A0A2G5F125"/>
<feature type="signal peptide" evidence="3">
    <location>
        <begin position="1"/>
        <end position="22"/>
    </location>
</feature>
<evidence type="ECO:0000256" key="3">
    <source>
        <dbReference type="SAM" id="SignalP"/>
    </source>
</evidence>
<dbReference type="Proteomes" id="UP000230069">
    <property type="component" value="Unassembled WGS sequence"/>
</dbReference>
<protein>
    <recommendedName>
        <fullName evidence="6">Pollen Ole e 1 allergen and extensin family protein</fullName>
    </recommendedName>
</protein>
<evidence type="ECO:0008006" key="6">
    <source>
        <dbReference type="Google" id="ProtNLM"/>
    </source>
</evidence>
<evidence type="ECO:0000313" key="5">
    <source>
        <dbReference type="Proteomes" id="UP000230069"/>
    </source>
</evidence>
<dbReference type="Pfam" id="PF01190">
    <property type="entry name" value="Pollen_Ole_e_1"/>
    <property type="match status" value="1"/>
</dbReference>
<accession>A0A2G5F125</accession>
<feature type="compositionally biased region" description="Basic and acidic residues" evidence="2">
    <location>
        <begin position="33"/>
        <end position="45"/>
    </location>
</feature>
<proteinExistence type="predicted"/>
<dbReference type="OrthoDB" id="1847243at2759"/>
<organism evidence="4 5">
    <name type="scientific">Aquilegia coerulea</name>
    <name type="common">Rocky mountain columbine</name>
    <dbReference type="NCBI Taxonomy" id="218851"/>
    <lineage>
        <taxon>Eukaryota</taxon>
        <taxon>Viridiplantae</taxon>
        <taxon>Streptophyta</taxon>
        <taxon>Embryophyta</taxon>
        <taxon>Tracheophyta</taxon>
        <taxon>Spermatophyta</taxon>
        <taxon>Magnoliopsida</taxon>
        <taxon>Ranunculales</taxon>
        <taxon>Ranunculaceae</taxon>
        <taxon>Thalictroideae</taxon>
        <taxon>Aquilegia</taxon>
    </lineage>
</organism>
<dbReference type="GO" id="GO:0071944">
    <property type="term" value="C:cell periphery"/>
    <property type="evidence" value="ECO:0007669"/>
    <property type="project" value="TreeGrafter"/>
</dbReference>